<dbReference type="CDD" id="cd02850">
    <property type="entry name" value="E_set_Cellulase_N"/>
    <property type="match status" value="1"/>
</dbReference>
<feature type="region of interest" description="Disordered" evidence="2">
    <location>
        <begin position="1"/>
        <end position="22"/>
    </location>
</feature>
<feature type="compositionally biased region" description="Low complexity" evidence="2">
    <location>
        <begin position="9"/>
        <end position="21"/>
    </location>
</feature>
<dbReference type="InterPro" id="IPR014756">
    <property type="entry name" value="Ig_E-set"/>
</dbReference>
<evidence type="ECO:0000256" key="1">
    <source>
        <dbReference type="ARBA" id="ARBA00007072"/>
    </source>
</evidence>
<feature type="region of interest" description="Disordered" evidence="2">
    <location>
        <begin position="1004"/>
        <end position="1033"/>
    </location>
</feature>
<evidence type="ECO:0000256" key="2">
    <source>
        <dbReference type="SAM" id="MobiDB-lite"/>
    </source>
</evidence>
<keyword evidence="3" id="KW-0472">Membrane</keyword>
<sequence length="1162" mass="121009">MRHHHAARFRASTTTTSTGRPRVPRRAVAFTLASGLVAALLGTAAMSPAVAADLVTVTVEDPGFSTSGSWSSSAVLGPDAAPTVYTTGTGASASWQLTAPADGVYRVEVAVPDAANSDGKAAYRVTGGAGAPVSMVVDQNAARGTWATIGLVDLDAGEDAMLVLTRSGTAGGPNTRAASARLVPDAGTVPPLETGLPFSDAHEDGLADWTAVGTSDLGVWSPGTAEFDYLGVSNAASSSGSYIRPTSPIELPDQYRIALSVKIDSTAGSVNLLTDLLAPYSTTANNLAVQLAPSEFKIARPNAGTILCKGGSPIVAGEWFQLEVVRAEGITAVYVNSELVAAVEPGLAGGSISLGAYKSVAQFGGIGIEQLSAAPAGHPTTASGCSWTPSTGAGSPQPVIINQTGFDLGGVKRFTAPSALDGETFQVVDADDSVVYEGTIAGQIGDFSDFDPASTGPYRVLLSGEAGDGESYEFGIGANWTERISYLNAIAFMTDVRCFYGALAGQAMNGTDAKCKTGLAWRDSHQLSFEIPTLVDLYLANPSAIGDIRMPEATYSGLQYPLDADAPEVARLISWGAEIYLTGQYDHVLIKEQLASFLWVYPELSEWIPAELYEAVRDYLFPIWSQASYSRYSWYDYTAHTADLLQVYTQVGTGKGEFPPGHSIVPNLRMWQVAEREGRADAPQYLDAALAQAQWIVDNLDVSDPATTKGQRQAEYQLMTALATLALTVPAESVPAGLGAFAQDWADVVIERSDNMWDFRKYSDDRWTIPNFTGGGSGEDPNETGNLLGFPAAALAASVLIGDADTDARLAEIAQAHVDDVFGRNPTGRAAQYRIHDPELAFEGLDLGWFSEYQGGNGLLQGSHGVFDGSPKNGHYPFNPGVSNIGHTEGWVTFNTAWLEALAWRAFTATAVSLGAVSAPADGSVGVVLRAPLNMDAAGGNTGEVRVSVNDGAPTPVTVTQTGANALDYTADLDLAALGAVQGDVVTVSYGLGPFERSASVTVTAAGTDPDPGADPGEEPPTTTPTVVDPEDADPSLELAATHFELVNGELIAQLGSAAADQWFYAVVHSTPVQLGWFRADAAGQVTVPVPAGLPAGVHTLQLYDASGALVAWGQFSVAAAPGSADLAATGVSVGAVALTLLLAGCAILTGLILQRRRRATP</sequence>
<dbReference type="Gene3D" id="2.60.120.260">
    <property type="entry name" value="Galactose-binding domain-like"/>
    <property type="match status" value="1"/>
</dbReference>
<evidence type="ECO:0000313" key="6">
    <source>
        <dbReference type="Proteomes" id="UP001157069"/>
    </source>
</evidence>
<dbReference type="RefSeq" id="WP_284300454.1">
    <property type="nucleotide sequence ID" value="NZ_BSVA01000001.1"/>
</dbReference>
<evidence type="ECO:0000313" key="5">
    <source>
        <dbReference type="EMBL" id="GMA91903.1"/>
    </source>
</evidence>
<dbReference type="Gene3D" id="2.60.40.10">
    <property type="entry name" value="Immunoglobulins"/>
    <property type="match status" value="1"/>
</dbReference>
<comment type="caution">
    <text evidence="5">The sequence shown here is derived from an EMBL/GenBank/DDBJ whole genome shotgun (WGS) entry which is preliminary data.</text>
</comment>
<dbReference type="SUPFAM" id="SSF81296">
    <property type="entry name" value="E set domains"/>
    <property type="match status" value="1"/>
</dbReference>
<accession>A0ABQ6JUD1</accession>
<dbReference type="Pfam" id="PF25275">
    <property type="entry name" value="Golvesin_C"/>
    <property type="match status" value="1"/>
</dbReference>
<keyword evidence="3" id="KW-0812">Transmembrane</keyword>
<feature type="compositionally biased region" description="Low complexity" evidence="2">
    <location>
        <begin position="1004"/>
        <end position="1028"/>
    </location>
</feature>
<dbReference type="EMBL" id="BSVA01000001">
    <property type="protein sequence ID" value="GMA91903.1"/>
    <property type="molecule type" value="Genomic_DNA"/>
</dbReference>
<keyword evidence="3" id="KW-1133">Transmembrane helix</keyword>
<gene>
    <name evidence="5" type="ORF">GCM10025869_24320</name>
</gene>
<dbReference type="InterPro" id="IPR004197">
    <property type="entry name" value="Cellulase_Ig-like"/>
</dbReference>
<evidence type="ECO:0000256" key="3">
    <source>
        <dbReference type="SAM" id="Phobius"/>
    </source>
</evidence>
<protein>
    <recommendedName>
        <fullName evidence="4">Golvesin/Xly CBD-like domain-containing protein</fullName>
    </recommendedName>
</protein>
<keyword evidence="6" id="KW-1185">Reference proteome</keyword>
<feature type="domain" description="Golvesin/Xly CBD-like" evidence="4">
    <location>
        <begin position="57"/>
        <end position="170"/>
    </location>
</feature>
<evidence type="ECO:0000259" key="4">
    <source>
        <dbReference type="Pfam" id="PF25275"/>
    </source>
</evidence>
<dbReference type="InterPro" id="IPR033803">
    <property type="entry name" value="CBD-like_Golvesin-Xly"/>
</dbReference>
<dbReference type="Proteomes" id="UP001157069">
    <property type="component" value="Unassembled WGS sequence"/>
</dbReference>
<dbReference type="Gene3D" id="1.50.10.10">
    <property type="match status" value="1"/>
</dbReference>
<feature type="transmembrane region" description="Helical" evidence="3">
    <location>
        <begin position="1132"/>
        <end position="1154"/>
    </location>
</feature>
<dbReference type="Gene3D" id="2.60.120.560">
    <property type="entry name" value="Exo-inulinase, domain 1"/>
    <property type="match status" value="1"/>
</dbReference>
<dbReference type="InterPro" id="IPR013783">
    <property type="entry name" value="Ig-like_fold"/>
</dbReference>
<dbReference type="InterPro" id="IPR012341">
    <property type="entry name" value="6hp_glycosidase-like_sf"/>
</dbReference>
<name>A0ABQ6JUD1_9MICO</name>
<comment type="similarity">
    <text evidence="1">Belongs to the glycosyl hydrolase 9 (cellulase E) family.</text>
</comment>
<proteinExistence type="inferred from homology"/>
<reference evidence="6" key="1">
    <citation type="journal article" date="2019" name="Int. J. Syst. Evol. Microbiol.">
        <title>The Global Catalogue of Microorganisms (GCM) 10K type strain sequencing project: providing services to taxonomists for standard genome sequencing and annotation.</title>
        <authorList>
            <consortium name="The Broad Institute Genomics Platform"/>
            <consortium name="The Broad Institute Genome Sequencing Center for Infectious Disease"/>
            <person name="Wu L."/>
            <person name="Ma J."/>
        </authorList>
    </citation>
    <scope>NUCLEOTIDE SEQUENCE [LARGE SCALE GENOMIC DNA]</scope>
    <source>
        <strain evidence="6">NBRC 108755</strain>
    </source>
</reference>
<organism evidence="5 6">
    <name type="scientific">Homoserinibacter gongjuensis</name>
    <dbReference type="NCBI Taxonomy" id="1162968"/>
    <lineage>
        <taxon>Bacteria</taxon>
        <taxon>Bacillati</taxon>
        <taxon>Actinomycetota</taxon>
        <taxon>Actinomycetes</taxon>
        <taxon>Micrococcales</taxon>
        <taxon>Microbacteriaceae</taxon>
        <taxon>Homoserinibacter</taxon>
    </lineage>
</organism>